<dbReference type="PANTHER" id="PTHR47506:SF1">
    <property type="entry name" value="HTH-TYPE TRANSCRIPTIONAL REGULATOR YJDC"/>
    <property type="match status" value="1"/>
</dbReference>
<organism evidence="4 5">
    <name type="scientific">Streptomyces umbrinus</name>
    <dbReference type="NCBI Taxonomy" id="67370"/>
    <lineage>
        <taxon>Bacteria</taxon>
        <taxon>Bacillati</taxon>
        <taxon>Actinomycetota</taxon>
        <taxon>Actinomycetes</taxon>
        <taxon>Kitasatosporales</taxon>
        <taxon>Streptomycetaceae</taxon>
        <taxon>Streptomyces</taxon>
        <taxon>Streptomyces phaeochromogenes group</taxon>
    </lineage>
</organism>
<evidence type="ECO:0000313" key="4">
    <source>
        <dbReference type="EMBL" id="MDQ1032866.1"/>
    </source>
</evidence>
<feature type="domain" description="Tetracyclin repressor-like C-terminal" evidence="3">
    <location>
        <begin position="49"/>
        <end position="132"/>
    </location>
</feature>
<sequence length="157" mass="17071">MGITKPSLYAAFGNKEELFRKALERYTEGPADYGTRALEEPTARGVAEAILRGAVRTTTRPGGPAGCLVVQGALASSDAGRPAHDMLVEWRNDSGLRLEERFQRAVDEGDLPRDADPRQLARYVMTVTFGIAVQAAGGLGRDELQDIADMALERWLP</sequence>
<protein>
    <submittedName>
        <fullName evidence="4">AcrR family transcriptional regulator</fullName>
    </submittedName>
</protein>
<gene>
    <name evidence="4" type="ORF">QF035_010448</name>
</gene>
<dbReference type="Proteomes" id="UP001230328">
    <property type="component" value="Unassembled WGS sequence"/>
</dbReference>
<dbReference type="EMBL" id="JAUSZI010000002">
    <property type="protein sequence ID" value="MDQ1032866.1"/>
    <property type="molecule type" value="Genomic_DNA"/>
</dbReference>
<name>A0ABU0TAM8_9ACTN</name>
<dbReference type="PANTHER" id="PTHR47506">
    <property type="entry name" value="TRANSCRIPTIONAL REGULATORY PROTEIN"/>
    <property type="match status" value="1"/>
</dbReference>
<accession>A0ABU0TAM8</accession>
<evidence type="ECO:0000256" key="2">
    <source>
        <dbReference type="ARBA" id="ARBA00023163"/>
    </source>
</evidence>
<dbReference type="InterPro" id="IPR011075">
    <property type="entry name" value="TetR_C"/>
</dbReference>
<keyword evidence="5" id="KW-1185">Reference proteome</keyword>
<keyword evidence="1" id="KW-0805">Transcription regulation</keyword>
<keyword evidence="2" id="KW-0804">Transcription</keyword>
<dbReference type="InterPro" id="IPR036271">
    <property type="entry name" value="Tet_transcr_reg_TetR-rel_C_sf"/>
</dbReference>
<dbReference type="InterPro" id="IPR009057">
    <property type="entry name" value="Homeodomain-like_sf"/>
</dbReference>
<dbReference type="Gene3D" id="1.10.10.60">
    <property type="entry name" value="Homeodomain-like"/>
    <property type="match status" value="1"/>
</dbReference>
<dbReference type="Pfam" id="PF16925">
    <property type="entry name" value="TetR_C_13"/>
    <property type="match status" value="1"/>
</dbReference>
<dbReference type="Gene3D" id="1.10.357.10">
    <property type="entry name" value="Tetracycline Repressor, domain 2"/>
    <property type="match status" value="1"/>
</dbReference>
<dbReference type="SUPFAM" id="SSF46689">
    <property type="entry name" value="Homeodomain-like"/>
    <property type="match status" value="1"/>
</dbReference>
<proteinExistence type="predicted"/>
<dbReference type="SUPFAM" id="SSF48498">
    <property type="entry name" value="Tetracyclin repressor-like, C-terminal domain"/>
    <property type="match status" value="1"/>
</dbReference>
<evidence type="ECO:0000256" key="1">
    <source>
        <dbReference type="ARBA" id="ARBA00023015"/>
    </source>
</evidence>
<comment type="caution">
    <text evidence="4">The sequence shown here is derived from an EMBL/GenBank/DDBJ whole genome shotgun (WGS) entry which is preliminary data.</text>
</comment>
<reference evidence="4 5" key="1">
    <citation type="submission" date="2023-07" db="EMBL/GenBank/DDBJ databases">
        <title>Comparative genomics of wheat-associated soil bacteria to identify genetic determinants of phenazine resistance.</title>
        <authorList>
            <person name="Mouncey N."/>
        </authorList>
    </citation>
    <scope>NUCLEOTIDE SEQUENCE [LARGE SCALE GENOMIC DNA]</scope>
    <source>
        <strain evidence="4 5">V2I4</strain>
    </source>
</reference>
<evidence type="ECO:0000259" key="3">
    <source>
        <dbReference type="Pfam" id="PF16925"/>
    </source>
</evidence>
<evidence type="ECO:0000313" key="5">
    <source>
        <dbReference type="Proteomes" id="UP001230328"/>
    </source>
</evidence>